<evidence type="ECO:0000313" key="16">
    <source>
        <dbReference type="Proteomes" id="UP000176253"/>
    </source>
</evidence>
<evidence type="ECO:0000256" key="10">
    <source>
        <dbReference type="ARBA" id="ARBA00023304"/>
    </source>
</evidence>
<dbReference type="InterPro" id="IPR012001">
    <property type="entry name" value="Thiamin_PyroP_enz_TPP-bd_dom"/>
</dbReference>
<feature type="domain" description="Thiamine pyrophosphate enzyme central" evidence="12">
    <location>
        <begin position="202"/>
        <end position="335"/>
    </location>
</feature>
<sequence length="573" mass="62606">MKTKLKEGQKVQGADIICECLIRQGIKCIFGYPGGANIPIYDALYKYPQLKHVLVRHEQGAAHAAEGYAWATGRPGVCFATSGPGATNLVTGLADAMLDSIPIVCITGQVPSPLLGSDAFQEADVLGITLPITKHNYLVTYTEDIAPVMHKAFYLAVTGRPGPVLIDITKDAQVNYADFHYPKFTDYLKNKLKIKATPEEVTQIVNALNSAQKPLIIAGHGLLLSGDGTTLLKVAEKQDIPITLTHLGLSTIPHKHRLFMGMPGMHGHVPANRAPLEADVILAVGMRFHDRVTGKVSAYAPQAKIIHIDIDPSEIGKNVMPDIGVVGDAKAVLNQVLPKLKPKQHSSWLAQFEVWKKEEKEKVFMPELGSHKLKSAQVVAELAEQTDYQATIVADVGQNQMYAARYYPYQKYNTHFTSGGLGTMGFALPAGMGAKLGDPDREVWIVIGDGGIQMTIQELATIVQERLDVKIALLNNNFLGMVRQWQELFYKGNYAETRLKNPDFQLLAAGFGIKSAKVKDLSSARKAIAAARKYKGPYLIEFIVEAEENVFPMIPAGAGIDEMVVSIEDLKTK</sequence>
<keyword evidence="6 11" id="KW-0808">Transferase</keyword>
<organism evidence="15 16">
    <name type="scientific">Candidatus Gottesmanbacteria bacterium RIFCSPHIGHO2_02_FULL_39_14</name>
    <dbReference type="NCBI Taxonomy" id="1798383"/>
    <lineage>
        <taxon>Bacteria</taxon>
        <taxon>Candidatus Gottesmaniibacteriota</taxon>
    </lineage>
</organism>
<dbReference type="GO" id="GO:0005948">
    <property type="term" value="C:acetolactate synthase complex"/>
    <property type="evidence" value="ECO:0007669"/>
    <property type="project" value="TreeGrafter"/>
</dbReference>
<dbReference type="EC" id="2.2.1.6" evidence="4 11"/>
<dbReference type="GO" id="GO:0009097">
    <property type="term" value="P:isoleucine biosynthetic process"/>
    <property type="evidence" value="ECO:0007669"/>
    <property type="project" value="UniProtKB-UniPathway"/>
</dbReference>
<dbReference type="UniPathway" id="UPA00047">
    <property type="reaction ID" value="UER00055"/>
</dbReference>
<feature type="domain" description="Thiamine pyrophosphate enzyme TPP-binding" evidence="13">
    <location>
        <begin position="395"/>
        <end position="542"/>
    </location>
</feature>
<protein>
    <recommendedName>
        <fullName evidence="4 11">Acetolactate synthase</fullName>
        <ecNumber evidence="4 11">2.2.1.6</ecNumber>
    </recommendedName>
</protein>
<dbReference type="GO" id="GO:0003984">
    <property type="term" value="F:acetolactate synthase activity"/>
    <property type="evidence" value="ECO:0007669"/>
    <property type="project" value="UniProtKB-EC"/>
</dbReference>
<dbReference type="NCBIfam" id="TIGR00118">
    <property type="entry name" value="acolac_lg"/>
    <property type="match status" value="1"/>
</dbReference>
<dbReference type="Pfam" id="PF00205">
    <property type="entry name" value="TPP_enzyme_M"/>
    <property type="match status" value="1"/>
</dbReference>
<dbReference type="Proteomes" id="UP000176253">
    <property type="component" value="Unassembled WGS sequence"/>
</dbReference>
<evidence type="ECO:0000256" key="11">
    <source>
        <dbReference type="RuleBase" id="RU003591"/>
    </source>
</evidence>
<dbReference type="GO" id="GO:0009099">
    <property type="term" value="P:L-valine biosynthetic process"/>
    <property type="evidence" value="ECO:0007669"/>
    <property type="project" value="UniProtKB-UniPathway"/>
</dbReference>
<evidence type="ECO:0000256" key="1">
    <source>
        <dbReference type="ARBA" id="ARBA00004974"/>
    </source>
</evidence>
<dbReference type="Pfam" id="PF02775">
    <property type="entry name" value="TPP_enzyme_C"/>
    <property type="match status" value="1"/>
</dbReference>
<reference evidence="15 16" key="1">
    <citation type="journal article" date="2016" name="Nat. Commun.">
        <title>Thousands of microbial genomes shed light on interconnected biogeochemical processes in an aquifer system.</title>
        <authorList>
            <person name="Anantharaman K."/>
            <person name="Brown C.T."/>
            <person name="Hug L.A."/>
            <person name="Sharon I."/>
            <person name="Castelle C.J."/>
            <person name="Probst A.J."/>
            <person name="Thomas B.C."/>
            <person name="Singh A."/>
            <person name="Wilkins M.J."/>
            <person name="Karaoz U."/>
            <person name="Brodie E.L."/>
            <person name="Williams K.H."/>
            <person name="Hubbard S.S."/>
            <person name="Banfield J.F."/>
        </authorList>
    </citation>
    <scope>NUCLEOTIDE SEQUENCE [LARGE SCALE GENOMIC DNA]</scope>
</reference>
<dbReference type="PANTHER" id="PTHR18968:SF13">
    <property type="entry name" value="ACETOLACTATE SYNTHASE CATALYTIC SUBUNIT, MITOCHONDRIAL"/>
    <property type="match status" value="1"/>
</dbReference>
<comment type="similarity">
    <text evidence="3 11">Belongs to the TPP enzyme family.</text>
</comment>
<dbReference type="EMBL" id="MFJM01000002">
    <property type="protein sequence ID" value="OGG19310.1"/>
    <property type="molecule type" value="Genomic_DNA"/>
</dbReference>
<proteinExistence type="inferred from homology"/>
<dbReference type="InterPro" id="IPR039368">
    <property type="entry name" value="AHAS_TPP"/>
</dbReference>
<comment type="cofactor">
    <cofactor evidence="11">
        <name>Mg(2+)</name>
        <dbReference type="ChEBI" id="CHEBI:18420"/>
    </cofactor>
    <text evidence="11">Binds 1 Mg(2+) ion per subunit.</text>
</comment>
<dbReference type="Gene3D" id="3.40.50.970">
    <property type="match status" value="2"/>
</dbReference>
<dbReference type="SUPFAM" id="SSF52518">
    <property type="entry name" value="Thiamin diphosphate-binding fold (THDP-binding)"/>
    <property type="match status" value="2"/>
</dbReference>
<evidence type="ECO:0000256" key="4">
    <source>
        <dbReference type="ARBA" id="ARBA00013145"/>
    </source>
</evidence>
<evidence type="ECO:0000313" key="15">
    <source>
        <dbReference type="EMBL" id="OGG19310.1"/>
    </source>
</evidence>
<dbReference type="InterPro" id="IPR012846">
    <property type="entry name" value="Acetolactate_synth_lsu"/>
</dbReference>
<dbReference type="InterPro" id="IPR045229">
    <property type="entry name" value="TPP_enz"/>
</dbReference>
<name>A0A1F6A3N1_9BACT</name>
<evidence type="ECO:0000256" key="3">
    <source>
        <dbReference type="ARBA" id="ARBA00007812"/>
    </source>
</evidence>
<dbReference type="GO" id="GO:0030976">
    <property type="term" value="F:thiamine pyrophosphate binding"/>
    <property type="evidence" value="ECO:0007669"/>
    <property type="project" value="UniProtKB-UniRule"/>
</dbReference>
<evidence type="ECO:0000256" key="5">
    <source>
        <dbReference type="ARBA" id="ARBA00022605"/>
    </source>
</evidence>
<comment type="catalytic activity">
    <reaction evidence="11">
        <text>2 pyruvate + H(+) = (2S)-2-acetolactate + CO2</text>
        <dbReference type="Rhea" id="RHEA:25249"/>
        <dbReference type="ChEBI" id="CHEBI:15361"/>
        <dbReference type="ChEBI" id="CHEBI:15378"/>
        <dbReference type="ChEBI" id="CHEBI:16526"/>
        <dbReference type="ChEBI" id="CHEBI:58476"/>
        <dbReference type="EC" id="2.2.1.6"/>
    </reaction>
</comment>
<keyword evidence="5 11" id="KW-0028">Amino-acid biosynthesis</keyword>
<keyword evidence="7 11" id="KW-0479">Metal-binding</keyword>
<dbReference type="GO" id="GO:0000287">
    <property type="term" value="F:magnesium ion binding"/>
    <property type="evidence" value="ECO:0007669"/>
    <property type="project" value="UniProtKB-UniRule"/>
</dbReference>
<dbReference type="PANTHER" id="PTHR18968">
    <property type="entry name" value="THIAMINE PYROPHOSPHATE ENZYMES"/>
    <property type="match status" value="1"/>
</dbReference>
<keyword evidence="10 11" id="KW-0100">Branched-chain amino acid biosynthesis</keyword>
<evidence type="ECO:0000256" key="2">
    <source>
        <dbReference type="ARBA" id="ARBA00005025"/>
    </source>
</evidence>
<dbReference type="InterPro" id="IPR011766">
    <property type="entry name" value="TPP_enzyme_TPP-bd"/>
</dbReference>
<accession>A0A1F6A3N1</accession>
<evidence type="ECO:0000256" key="9">
    <source>
        <dbReference type="ARBA" id="ARBA00023052"/>
    </source>
</evidence>
<dbReference type="CDD" id="cd07035">
    <property type="entry name" value="TPP_PYR_POX_like"/>
    <property type="match status" value="1"/>
</dbReference>
<keyword evidence="9 11" id="KW-0786">Thiamine pyrophosphate</keyword>
<gene>
    <name evidence="15" type="ORF">A3D78_05410</name>
</gene>
<evidence type="ECO:0000256" key="8">
    <source>
        <dbReference type="ARBA" id="ARBA00022842"/>
    </source>
</evidence>
<dbReference type="UniPathway" id="UPA00049">
    <property type="reaction ID" value="UER00059"/>
</dbReference>
<evidence type="ECO:0000256" key="6">
    <source>
        <dbReference type="ARBA" id="ARBA00022679"/>
    </source>
</evidence>
<dbReference type="AlphaFoldDB" id="A0A1F6A3N1"/>
<dbReference type="InterPro" id="IPR012000">
    <property type="entry name" value="Thiamin_PyroP_enz_cen_dom"/>
</dbReference>
<dbReference type="Pfam" id="PF02776">
    <property type="entry name" value="TPP_enzyme_N"/>
    <property type="match status" value="1"/>
</dbReference>
<dbReference type="Gene3D" id="3.40.50.1220">
    <property type="entry name" value="TPP-binding domain"/>
    <property type="match status" value="1"/>
</dbReference>
<dbReference type="InterPro" id="IPR029035">
    <property type="entry name" value="DHS-like_NAD/FAD-binding_dom"/>
</dbReference>
<dbReference type="CDD" id="cd02015">
    <property type="entry name" value="TPP_AHAS"/>
    <property type="match status" value="1"/>
</dbReference>
<evidence type="ECO:0000259" key="13">
    <source>
        <dbReference type="Pfam" id="PF02775"/>
    </source>
</evidence>
<evidence type="ECO:0000259" key="12">
    <source>
        <dbReference type="Pfam" id="PF00205"/>
    </source>
</evidence>
<comment type="cofactor">
    <cofactor evidence="11">
        <name>thiamine diphosphate</name>
        <dbReference type="ChEBI" id="CHEBI:58937"/>
    </cofactor>
    <text evidence="11">Binds 1 thiamine pyrophosphate per subunit.</text>
</comment>
<keyword evidence="8 11" id="KW-0460">Magnesium</keyword>
<feature type="domain" description="Thiamine pyrophosphate enzyme N-terminal TPP-binding" evidence="14">
    <location>
        <begin position="12"/>
        <end position="126"/>
    </location>
</feature>
<dbReference type="FunFam" id="3.40.50.970:FF:000007">
    <property type="entry name" value="Acetolactate synthase"/>
    <property type="match status" value="1"/>
</dbReference>
<dbReference type="GO" id="GO:0050660">
    <property type="term" value="F:flavin adenine dinucleotide binding"/>
    <property type="evidence" value="ECO:0007669"/>
    <property type="project" value="InterPro"/>
</dbReference>
<dbReference type="PROSITE" id="PS00187">
    <property type="entry name" value="TPP_ENZYMES"/>
    <property type="match status" value="1"/>
</dbReference>
<comment type="pathway">
    <text evidence="2 11">Amino-acid biosynthesis; L-valine biosynthesis; L-valine from pyruvate: step 1/4.</text>
</comment>
<dbReference type="STRING" id="1798383.A3D78_05410"/>
<comment type="pathway">
    <text evidence="1 11">Amino-acid biosynthesis; L-isoleucine biosynthesis; L-isoleucine from 2-oxobutanoate: step 1/4.</text>
</comment>
<dbReference type="SUPFAM" id="SSF52467">
    <property type="entry name" value="DHS-like NAD/FAD-binding domain"/>
    <property type="match status" value="1"/>
</dbReference>
<dbReference type="FunFam" id="3.40.50.1220:FF:000008">
    <property type="entry name" value="Acetolactate synthase"/>
    <property type="match status" value="1"/>
</dbReference>
<dbReference type="InterPro" id="IPR029061">
    <property type="entry name" value="THDP-binding"/>
</dbReference>
<dbReference type="InterPro" id="IPR000399">
    <property type="entry name" value="TPP-bd_CS"/>
</dbReference>
<evidence type="ECO:0000256" key="7">
    <source>
        <dbReference type="ARBA" id="ARBA00022723"/>
    </source>
</evidence>
<comment type="caution">
    <text evidence="15">The sequence shown here is derived from an EMBL/GenBank/DDBJ whole genome shotgun (WGS) entry which is preliminary data.</text>
</comment>
<evidence type="ECO:0000259" key="14">
    <source>
        <dbReference type="Pfam" id="PF02776"/>
    </source>
</evidence>